<evidence type="ECO:0000256" key="14">
    <source>
        <dbReference type="ARBA" id="ARBA00083640"/>
    </source>
</evidence>
<evidence type="ECO:0000256" key="6">
    <source>
        <dbReference type="ARBA" id="ARBA00050652"/>
    </source>
</evidence>
<dbReference type="GO" id="GO:0005737">
    <property type="term" value="C:cytoplasm"/>
    <property type="evidence" value="ECO:0007669"/>
    <property type="project" value="UniProtKB-SubCell"/>
</dbReference>
<dbReference type="NCBIfam" id="TIGR00667">
    <property type="entry name" value="aat"/>
    <property type="match status" value="1"/>
</dbReference>
<dbReference type="GO" id="GO:0030163">
    <property type="term" value="P:protein catabolic process"/>
    <property type="evidence" value="ECO:0007669"/>
    <property type="project" value="UniProtKB-UniRule"/>
</dbReference>
<organism evidence="16 17">
    <name type="scientific">SAR324 cluster bacterium</name>
    <dbReference type="NCBI Taxonomy" id="2024889"/>
    <lineage>
        <taxon>Bacteria</taxon>
        <taxon>Deltaproteobacteria</taxon>
        <taxon>SAR324 cluster</taxon>
    </lineage>
</organism>
<reference evidence="17" key="1">
    <citation type="submission" date="2017-08" db="EMBL/GenBank/DDBJ databases">
        <title>A dynamic microbial community with high functional redundancy inhabits the cold, oxic subseafloor aquifer.</title>
        <authorList>
            <person name="Tully B.J."/>
            <person name="Wheat C.G."/>
            <person name="Glazer B.T."/>
            <person name="Huber J.A."/>
        </authorList>
    </citation>
    <scope>NUCLEOTIDE SEQUENCE [LARGE SCALE GENOMIC DNA]</scope>
</reference>
<dbReference type="HAMAP" id="MF_00688">
    <property type="entry name" value="Leu_Phe_trans"/>
    <property type="match status" value="1"/>
</dbReference>
<evidence type="ECO:0000256" key="8">
    <source>
        <dbReference type="ARBA" id="ARBA00054043"/>
    </source>
</evidence>
<dbReference type="SUPFAM" id="SSF55729">
    <property type="entry name" value="Acyl-CoA N-acyltransferases (Nat)"/>
    <property type="match status" value="1"/>
</dbReference>
<evidence type="ECO:0000256" key="3">
    <source>
        <dbReference type="ARBA" id="ARBA00022679"/>
    </source>
</evidence>
<dbReference type="GO" id="GO:0008914">
    <property type="term" value="F:leucyl-tRNA--protein transferase activity"/>
    <property type="evidence" value="ECO:0007669"/>
    <property type="project" value="UniProtKB-UniRule"/>
</dbReference>
<comment type="catalytic activity">
    <reaction evidence="7 15">
        <text>N-terminal L-lysyl-[protein] + L-leucyl-tRNA(Leu) = N-terminal L-leucyl-L-lysyl-[protein] + tRNA(Leu) + H(+)</text>
        <dbReference type="Rhea" id="RHEA:12340"/>
        <dbReference type="Rhea" id="RHEA-COMP:9613"/>
        <dbReference type="Rhea" id="RHEA-COMP:9622"/>
        <dbReference type="Rhea" id="RHEA-COMP:12670"/>
        <dbReference type="Rhea" id="RHEA-COMP:12671"/>
        <dbReference type="ChEBI" id="CHEBI:15378"/>
        <dbReference type="ChEBI" id="CHEBI:65249"/>
        <dbReference type="ChEBI" id="CHEBI:78442"/>
        <dbReference type="ChEBI" id="CHEBI:78494"/>
        <dbReference type="ChEBI" id="CHEBI:133043"/>
        <dbReference type="EC" id="2.3.2.6"/>
    </reaction>
</comment>
<evidence type="ECO:0000256" key="4">
    <source>
        <dbReference type="ARBA" id="ARBA00023315"/>
    </source>
</evidence>
<evidence type="ECO:0000256" key="12">
    <source>
        <dbReference type="ARBA" id="ARBA00077136"/>
    </source>
</evidence>
<evidence type="ECO:0000256" key="15">
    <source>
        <dbReference type="HAMAP-Rule" id="MF_00688"/>
    </source>
</evidence>
<name>A0A2A4SSI1_9DELT</name>
<comment type="catalytic activity">
    <reaction evidence="6 15">
        <text>N-terminal L-arginyl-[protein] + L-leucyl-tRNA(Leu) = N-terminal L-leucyl-L-arginyl-[protein] + tRNA(Leu) + H(+)</text>
        <dbReference type="Rhea" id="RHEA:50416"/>
        <dbReference type="Rhea" id="RHEA-COMP:9613"/>
        <dbReference type="Rhea" id="RHEA-COMP:9622"/>
        <dbReference type="Rhea" id="RHEA-COMP:12672"/>
        <dbReference type="Rhea" id="RHEA-COMP:12673"/>
        <dbReference type="ChEBI" id="CHEBI:15378"/>
        <dbReference type="ChEBI" id="CHEBI:64719"/>
        <dbReference type="ChEBI" id="CHEBI:78442"/>
        <dbReference type="ChEBI" id="CHEBI:78494"/>
        <dbReference type="ChEBI" id="CHEBI:133044"/>
        <dbReference type="EC" id="2.3.2.6"/>
    </reaction>
</comment>
<evidence type="ECO:0000256" key="5">
    <source>
        <dbReference type="ARBA" id="ARBA00050607"/>
    </source>
</evidence>
<evidence type="ECO:0000256" key="11">
    <source>
        <dbReference type="ARBA" id="ARBA00074372"/>
    </source>
</evidence>
<comment type="subcellular location">
    <subcellularLocation>
        <location evidence="1 15">Cytoplasm</location>
    </subcellularLocation>
</comment>
<evidence type="ECO:0000256" key="2">
    <source>
        <dbReference type="ARBA" id="ARBA00022490"/>
    </source>
</evidence>
<dbReference type="Pfam" id="PF03588">
    <property type="entry name" value="Leu_Phe_trans"/>
    <property type="match status" value="1"/>
</dbReference>
<evidence type="ECO:0000256" key="9">
    <source>
        <dbReference type="ARBA" id="ARBA00061535"/>
    </source>
</evidence>
<gene>
    <name evidence="15" type="primary">aat</name>
    <name evidence="16" type="ORF">COB67_12060</name>
</gene>
<keyword evidence="2 15" id="KW-0963">Cytoplasm</keyword>
<dbReference type="EC" id="2.3.2.6" evidence="10 15"/>
<dbReference type="InterPro" id="IPR016181">
    <property type="entry name" value="Acyl_CoA_acyltransferase"/>
</dbReference>
<evidence type="ECO:0000256" key="7">
    <source>
        <dbReference type="ARBA" id="ARBA00051538"/>
    </source>
</evidence>
<evidence type="ECO:0000313" key="17">
    <source>
        <dbReference type="Proteomes" id="UP000218113"/>
    </source>
</evidence>
<dbReference type="Gene3D" id="3.30.70.3550">
    <property type="entry name" value="Leucyl/phenylalanyl-tRNA-protein transferase, N-terminal domain"/>
    <property type="match status" value="1"/>
</dbReference>
<comment type="function">
    <text evidence="8 15">Functions in the N-end rule pathway of protein degradation where it conjugates Leu, Phe and, less efficiently, Met from aminoacyl-tRNAs to the N-termini of proteins containing an N-terminal arginine or lysine.</text>
</comment>
<dbReference type="Proteomes" id="UP000218113">
    <property type="component" value="Unassembled WGS sequence"/>
</dbReference>
<dbReference type="EMBL" id="NVSR01000129">
    <property type="protein sequence ID" value="PCI24039.1"/>
    <property type="molecule type" value="Genomic_DNA"/>
</dbReference>
<dbReference type="InterPro" id="IPR004616">
    <property type="entry name" value="Leu/Phe-tRNA_Trfase"/>
</dbReference>
<keyword evidence="3 15" id="KW-0808">Transferase</keyword>
<keyword evidence="4 15" id="KW-0012">Acyltransferase</keyword>
<evidence type="ECO:0000313" key="16">
    <source>
        <dbReference type="EMBL" id="PCI24039.1"/>
    </source>
</evidence>
<evidence type="ECO:0000256" key="1">
    <source>
        <dbReference type="ARBA" id="ARBA00004496"/>
    </source>
</evidence>
<evidence type="ECO:0000256" key="13">
    <source>
        <dbReference type="ARBA" id="ARBA00077165"/>
    </source>
</evidence>
<dbReference type="FunFam" id="3.40.630.70:FF:000001">
    <property type="entry name" value="Leucyl/phenylalanyl-tRNA--protein transferase"/>
    <property type="match status" value="1"/>
</dbReference>
<dbReference type="FunFam" id="3.30.70.3550:FF:000001">
    <property type="entry name" value="Leucyl/phenylalanyl-tRNA--protein transferase"/>
    <property type="match status" value="1"/>
</dbReference>
<comment type="caution">
    <text evidence="16">The sequence shown here is derived from an EMBL/GenBank/DDBJ whole genome shotgun (WGS) entry which is preliminary data.</text>
</comment>
<dbReference type="Gene3D" id="3.40.630.70">
    <property type="entry name" value="Leucyl/phenylalanyl-tRNA-protein transferase, C-terminal domain"/>
    <property type="match status" value="1"/>
</dbReference>
<proteinExistence type="inferred from homology"/>
<dbReference type="InterPro" id="IPR042221">
    <property type="entry name" value="Leu/Phe-tRNA_Trfase_N"/>
</dbReference>
<comment type="similarity">
    <text evidence="9 15">Belongs to the L/F-transferase family.</text>
</comment>
<dbReference type="InterPro" id="IPR042203">
    <property type="entry name" value="Leu/Phe-tRNA_Trfase_C"/>
</dbReference>
<evidence type="ECO:0000256" key="10">
    <source>
        <dbReference type="ARBA" id="ARBA00066767"/>
    </source>
</evidence>
<accession>A0A2A4SSI1</accession>
<comment type="catalytic activity">
    <reaction evidence="5 15">
        <text>L-phenylalanyl-tRNA(Phe) + an N-terminal L-alpha-aminoacyl-[protein] = an N-terminal L-phenylalanyl-L-alpha-aminoacyl-[protein] + tRNA(Phe)</text>
        <dbReference type="Rhea" id="RHEA:43632"/>
        <dbReference type="Rhea" id="RHEA-COMP:9668"/>
        <dbReference type="Rhea" id="RHEA-COMP:9699"/>
        <dbReference type="Rhea" id="RHEA-COMP:10636"/>
        <dbReference type="Rhea" id="RHEA-COMP:10637"/>
        <dbReference type="ChEBI" id="CHEBI:78442"/>
        <dbReference type="ChEBI" id="CHEBI:78531"/>
        <dbReference type="ChEBI" id="CHEBI:78597"/>
        <dbReference type="ChEBI" id="CHEBI:83561"/>
        <dbReference type="EC" id="2.3.2.6"/>
    </reaction>
</comment>
<dbReference type="AlphaFoldDB" id="A0A2A4SSI1"/>
<sequence>MTIYQLSEDYIFPNPVEAEPEGLLAIGGDLSPNRILLAYSMGIFPWYSADQPILWWSPDPRLLLNPQEFHISKSLRRILRSDKFTVRFDTQFNQVVRLCAETPREGQDGTWITEEMIEAYFILHQLGYAHSIESYYQGELVGGLYGISLGKAFFGESMFSLRPDASKVAIATLSKQLTEWDFSFIDCQIPTSHLKSLGAFEVDRSRFLQNLDQALEAETLQGHWKKDQDLQW</sequence>
<protein>
    <recommendedName>
        <fullName evidence="11 15">Leucyl/phenylalanyl-tRNA--protein transferase</fullName>
        <ecNumber evidence="10 15">2.3.2.6</ecNumber>
    </recommendedName>
    <alternativeName>
        <fullName evidence="12 15">L/F-transferase</fullName>
    </alternativeName>
    <alternativeName>
        <fullName evidence="13 15">Leucyltransferase</fullName>
    </alternativeName>
    <alternativeName>
        <fullName evidence="14 15">Phenyalanyltransferase</fullName>
    </alternativeName>
</protein>
<dbReference type="PANTHER" id="PTHR30098:SF2">
    <property type="entry name" value="LEUCYL_PHENYLALANYL-TRNA--PROTEIN TRANSFERASE"/>
    <property type="match status" value="1"/>
</dbReference>
<dbReference type="PANTHER" id="PTHR30098">
    <property type="entry name" value="LEUCYL/PHENYLALANYL-TRNA--PROTEIN TRANSFERASE"/>
    <property type="match status" value="1"/>
</dbReference>